<dbReference type="Pfam" id="PF12705">
    <property type="entry name" value="PDDEXK_1"/>
    <property type="match status" value="1"/>
</dbReference>
<evidence type="ECO:0000313" key="6">
    <source>
        <dbReference type="Proteomes" id="UP000031549"/>
    </source>
</evidence>
<dbReference type="Proteomes" id="UP000031549">
    <property type="component" value="Unassembled WGS sequence"/>
</dbReference>
<comment type="caution">
    <text evidence="5">The sequence shown here is derived from an EMBL/GenBank/DDBJ whole genome shotgun (WGS) entry which is preliminary data.</text>
</comment>
<reference evidence="5 6" key="1">
    <citation type="journal article" date="2015" name="Genome Announc.">
        <title>Draft Genome Sequence of Cyanobacterium Hassallia byssoidea Strain VB512170, Isolated from Monuments in India.</title>
        <authorList>
            <person name="Singh D."/>
            <person name="Chandrababunaidu M.M."/>
            <person name="Panda A."/>
            <person name="Sen D."/>
            <person name="Bhattacharyya S."/>
            <person name="Adhikary S.P."/>
            <person name="Tripathy S."/>
        </authorList>
    </citation>
    <scope>NUCLEOTIDE SEQUENCE [LARGE SCALE GENOMIC DNA]</scope>
    <source>
        <strain evidence="5 6">VB512170</strain>
    </source>
</reference>
<feature type="domain" description="PD-(D/E)XK endonuclease-like" evidence="4">
    <location>
        <begin position="3"/>
        <end position="299"/>
    </location>
</feature>
<evidence type="ECO:0000313" key="5">
    <source>
        <dbReference type="EMBL" id="NEU74751.1"/>
    </source>
</evidence>
<keyword evidence="2" id="KW-0347">Helicase</keyword>
<proteinExistence type="predicted"/>
<sequence length="304" mass="35983">MKWSISTHNCFRRCQKQYFFSQTMASHNAKDTLRREAFILKQLSSLDEWRGSLIHKALEEYLAPSLQKHQIISVNELIEQTISLAKKQFEFSKQKKYRDANITKKAAGNSFLALRDHEYDIIIPQIFIDDLYKQIKQCYEYLYSQERFIQFLQQGNDYFTECLIQFNIHNCPVSAKLDLVMNYGKNKLCIIDWKISRSKTSDYSKQLNIYALAALNRWKWKKYNPEDLLLVEANIFQGKLTKHYVNEDSINTIDNFIYQSISQIKALSSDNKYNLDNLEDYDYANSNLSCEYCNFQQICVRLTS</sequence>
<gene>
    <name evidence="5" type="ORF">PI95_019865</name>
</gene>
<keyword evidence="2" id="KW-0067">ATP-binding</keyword>
<evidence type="ECO:0000256" key="2">
    <source>
        <dbReference type="ARBA" id="ARBA00022806"/>
    </source>
</evidence>
<evidence type="ECO:0000259" key="4">
    <source>
        <dbReference type="Pfam" id="PF12705"/>
    </source>
</evidence>
<name>A0A846HEA6_9CYAN</name>
<keyword evidence="1" id="KW-0227">DNA damage</keyword>
<accession>A0A846HEA6</accession>
<keyword evidence="2" id="KW-0547">Nucleotide-binding</keyword>
<dbReference type="RefSeq" id="WP_163519025.1">
    <property type="nucleotide sequence ID" value="NZ_JTCM02000049.1"/>
</dbReference>
<keyword evidence="6" id="KW-1185">Reference proteome</keyword>
<protein>
    <submittedName>
        <fullName evidence="5">PD-(D/E)XK nuclease family protein</fullName>
    </submittedName>
</protein>
<evidence type="ECO:0000256" key="1">
    <source>
        <dbReference type="ARBA" id="ARBA00022763"/>
    </source>
</evidence>
<evidence type="ECO:0000256" key="3">
    <source>
        <dbReference type="ARBA" id="ARBA00023204"/>
    </source>
</evidence>
<dbReference type="Gene3D" id="3.90.320.10">
    <property type="match status" value="1"/>
</dbReference>
<dbReference type="EMBL" id="JTCM02000049">
    <property type="protein sequence ID" value="NEU74751.1"/>
    <property type="molecule type" value="Genomic_DNA"/>
</dbReference>
<dbReference type="InterPro" id="IPR038726">
    <property type="entry name" value="PDDEXK_AddAB-type"/>
</dbReference>
<dbReference type="AlphaFoldDB" id="A0A846HEA6"/>
<keyword evidence="2" id="KW-0378">Hydrolase</keyword>
<dbReference type="InterPro" id="IPR011604">
    <property type="entry name" value="PDDEXK-like_dom_sf"/>
</dbReference>
<organism evidence="5 6">
    <name type="scientific">Hassallia byssoidea VB512170</name>
    <dbReference type="NCBI Taxonomy" id="1304833"/>
    <lineage>
        <taxon>Bacteria</taxon>
        <taxon>Bacillati</taxon>
        <taxon>Cyanobacteriota</taxon>
        <taxon>Cyanophyceae</taxon>
        <taxon>Nostocales</taxon>
        <taxon>Tolypothrichaceae</taxon>
        <taxon>Hassallia</taxon>
    </lineage>
</organism>
<keyword evidence="3" id="KW-0234">DNA repair</keyword>
<dbReference type="GO" id="GO:0004386">
    <property type="term" value="F:helicase activity"/>
    <property type="evidence" value="ECO:0007669"/>
    <property type="project" value="UniProtKB-KW"/>
</dbReference>
<dbReference type="GO" id="GO:0006281">
    <property type="term" value="P:DNA repair"/>
    <property type="evidence" value="ECO:0007669"/>
    <property type="project" value="UniProtKB-KW"/>
</dbReference>